<dbReference type="InterPro" id="IPR052164">
    <property type="entry name" value="Anthracycline_SecMetBiosynth"/>
</dbReference>
<dbReference type="SUPFAM" id="SSF54593">
    <property type="entry name" value="Glyoxalase/Bleomycin resistance protein/Dihydroxybiphenyl dioxygenase"/>
    <property type="match status" value="2"/>
</dbReference>
<dbReference type="OrthoDB" id="9793039at2"/>
<dbReference type="AlphaFoldDB" id="A0A5N5W3W8"/>
<feature type="domain" description="VOC" evidence="2">
    <location>
        <begin position="139"/>
        <end position="277"/>
    </location>
</feature>
<protein>
    <submittedName>
        <fullName evidence="3">VOC family protein</fullName>
    </submittedName>
</protein>
<evidence type="ECO:0000313" key="4">
    <source>
        <dbReference type="Proteomes" id="UP000327000"/>
    </source>
</evidence>
<dbReference type="CDD" id="cd07247">
    <property type="entry name" value="SgaA_N_like"/>
    <property type="match status" value="1"/>
</dbReference>
<dbReference type="EMBL" id="VOKX01000093">
    <property type="protein sequence ID" value="KAB7838002.1"/>
    <property type="molecule type" value="Genomic_DNA"/>
</dbReference>
<dbReference type="Pfam" id="PF00903">
    <property type="entry name" value="Glyoxalase"/>
    <property type="match status" value="2"/>
</dbReference>
<dbReference type="InterPro" id="IPR029068">
    <property type="entry name" value="Glyas_Bleomycin-R_OHBP_Dase"/>
</dbReference>
<evidence type="ECO:0000259" key="2">
    <source>
        <dbReference type="PROSITE" id="PS51819"/>
    </source>
</evidence>
<dbReference type="InterPro" id="IPR037523">
    <property type="entry name" value="VOC_core"/>
</dbReference>
<feature type="domain" description="VOC" evidence="2">
    <location>
        <begin position="12"/>
        <end position="125"/>
    </location>
</feature>
<dbReference type="PROSITE" id="PS51819">
    <property type="entry name" value="VOC"/>
    <property type="match status" value="2"/>
</dbReference>
<dbReference type="Proteomes" id="UP000327000">
    <property type="component" value="Unassembled WGS sequence"/>
</dbReference>
<sequence>MGAATDGAPRTTPCWADVTLPDVEAGKRFYGGLFGWTFENGDPEAGPYARALHEGAEVAALAPKPDGRMPTAWCVYFSSPDAEATAERIRAEGGQVVTGPAQVGGYGTLLLAADPGGAVFGVWQAAAHRGFGKRGTPGAYGWAEVYTREPVAVDAFYERVFGLTAHDLGKPDEAGEQGEPTESGQGGGFDYAVWTPAGEPLAPENAVGGRAVMDEASFPAAMPAHFLVYFVVADCDEACRAARRLGGRIRREARDSAYGRFAVLTDDQGADFAVVDPARAVEG</sequence>
<organism evidence="3 4">
    <name type="scientific">Streptomyces mobaraensis</name>
    <name type="common">Streptoverticillium mobaraense</name>
    <dbReference type="NCBI Taxonomy" id="35621"/>
    <lineage>
        <taxon>Bacteria</taxon>
        <taxon>Bacillati</taxon>
        <taxon>Actinomycetota</taxon>
        <taxon>Actinomycetes</taxon>
        <taxon>Kitasatosporales</taxon>
        <taxon>Streptomycetaceae</taxon>
        <taxon>Streptomyces</taxon>
    </lineage>
</organism>
<keyword evidence="4" id="KW-1185">Reference proteome</keyword>
<feature type="region of interest" description="Disordered" evidence="1">
    <location>
        <begin position="168"/>
        <end position="189"/>
    </location>
</feature>
<dbReference type="PANTHER" id="PTHR33993">
    <property type="entry name" value="GLYOXALASE-RELATED"/>
    <property type="match status" value="1"/>
</dbReference>
<proteinExistence type="predicted"/>
<dbReference type="PANTHER" id="PTHR33993:SF10">
    <property type="entry name" value="CONSERVED PROTEIN"/>
    <property type="match status" value="1"/>
</dbReference>
<accession>A0A5N5W3W8</accession>
<gene>
    <name evidence="3" type="ORF">FRZ00_22560</name>
</gene>
<name>A0A5N5W3W8_STRMB</name>
<evidence type="ECO:0000313" key="3">
    <source>
        <dbReference type="EMBL" id="KAB7838002.1"/>
    </source>
</evidence>
<dbReference type="RefSeq" id="WP_004956222.1">
    <property type="nucleotide sequence ID" value="NZ_JBFADJ010000003.1"/>
</dbReference>
<reference evidence="3 4" key="1">
    <citation type="journal article" date="2019" name="Microb. Cell Fact.">
        <title>Exploring novel herbicidin analogues by transcriptional regulator overexpression and MS/MS molecular networking.</title>
        <authorList>
            <person name="Shi Y."/>
            <person name="Gu R."/>
            <person name="Li Y."/>
            <person name="Wang X."/>
            <person name="Ren W."/>
            <person name="Li X."/>
            <person name="Wang L."/>
            <person name="Xie Y."/>
            <person name="Hong B."/>
        </authorList>
    </citation>
    <scope>NUCLEOTIDE SEQUENCE [LARGE SCALE GENOMIC DNA]</scope>
    <source>
        <strain evidence="3 4">US-43</strain>
    </source>
</reference>
<comment type="caution">
    <text evidence="3">The sequence shown here is derived from an EMBL/GenBank/DDBJ whole genome shotgun (WGS) entry which is preliminary data.</text>
</comment>
<dbReference type="InterPro" id="IPR004360">
    <property type="entry name" value="Glyas_Fos-R_dOase_dom"/>
</dbReference>
<evidence type="ECO:0000256" key="1">
    <source>
        <dbReference type="SAM" id="MobiDB-lite"/>
    </source>
</evidence>
<dbReference type="Gene3D" id="3.10.180.10">
    <property type="entry name" value="2,3-Dihydroxybiphenyl 1,2-Dioxygenase, domain 1"/>
    <property type="match status" value="2"/>
</dbReference>